<dbReference type="PANTHER" id="PTHR35301:SF6">
    <property type="entry name" value="CLAVATA3_ESR (CLE)-RELATED PROTEIN 42"/>
    <property type="match status" value="1"/>
</dbReference>
<dbReference type="AlphaFoldDB" id="A0A8S9LDX9"/>
<feature type="signal peptide" evidence="2">
    <location>
        <begin position="1"/>
        <end position="21"/>
    </location>
</feature>
<comment type="caution">
    <text evidence="3">The sequence shown here is derived from an EMBL/GenBank/DDBJ whole genome shotgun (WGS) entry which is preliminary data.</text>
</comment>
<name>A0A8S9LDX9_BRACR</name>
<organism evidence="3">
    <name type="scientific">Brassica cretica</name>
    <name type="common">Mustard</name>
    <dbReference type="NCBI Taxonomy" id="69181"/>
    <lineage>
        <taxon>Eukaryota</taxon>
        <taxon>Viridiplantae</taxon>
        <taxon>Streptophyta</taxon>
        <taxon>Embryophyta</taxon>
        <taxon>Tracheophyta</taxon>
        <taxon>Spermatophyta</taxon>
        <taxon>Magnoliopsida</taxon>
        <taxon>eudicotyledons</taxon>
        <taxon>Gunneridae</taxon>
        <taxon>Pentapetalae</taxon>
        <taxon>rosids</taxon>
        <taxon>malvids</taxon>
        <taxon>Brassicales</taxon>
        <taxon>Brassicaceae</taxon>
        <taxon>Brassiceae</taxon>
        <taxon>Brassica</taxon>
    </lineage>
</organism>
<dbReference type="GO" id="GO:0033612">
    <property type="term" value="F:receptor serine/threonine kinase binding"/>
    <property type="evidence" value="ECO:0007669"/>
    <property type="project" value="InterPro"/>
</dbReference>
<evidence type="ECO:0000256" key="1">
    <source>
        <dbReference type="SAM" id="MobiDB-lite"/>
    </source>
</evidence>
<reference evidence="3" key="1">
    <citation type="submission" date="2019-12" db="EMBL/GenBank/DDBJ databases">
        <title>Genome sequencing and annotation of Brassica cretica.</title>
        <authorList>
            <person name="Studholme D.J."/>
            <person name="Sarris P.F."/>
        </authorList>
    </citation>
    <scope>NUCLEOTIDE SEQUENCE</scope>
    <source>
        <strain evidence="3">PFS-102/07</strain>
        <tissue evidence="3">Leaf</tissue>
    </source>
</reference>
<feature type="compositionally biased region" description="Polar residues" evidence="1">
    <location>
        <begin position="83"/>
        <end position="98"/>
    </location>
</feature>
<keyword evidence="2" id="KW-0732">Signal</keyword>
<dbReference type="GO" id="GO:0010089">
    <property type="term" value="P:xylem development"/>
    <property type="evidence" value="ECO:0007669"/>
    <property type="project" value="InterPro"/>
</dbReference>
<feature type="region of interest" description="Disordered" evidence="1">
    <location>
        <begin position="25"/>
        <end position="98"/>
    </location>
</feature>
<sequence>MRSPHIIIPLLLFFFLSLVLQSHQRTTDQTHRIGSTDQHVSDVAVTSPEGTRKEKFRVRRPMTTWRKGKMLNDNEHGVPSGPNPISNRSHEQNSSNVT</sequence>
<dbReference type="EMBL" id="QGKY02000094">
    <property type="protein sequence ID" value="KAF2603556.1"/>
    <property type="molecule type" value="Genomic_DNA"/>
</dbReference>
<gene>
    <name evidence="3" type="ORF">F2Q70_00025090</name>
</gene>
<protein>
    <submittedName>
        <fullName evidence="3">Uncharacterized protein</fullName>
    </submittedName>
</protein>
<evidence type="ECO:0000256" key="2">
    <source>
        <dbReference type="SAM" id="SignalP"/>
    </source>
</evidence>
<evidence type="ECO:0000313" key="3">
    <source>
        <dbReference type="EMBL" id="KAF2603556.1"/>
    </source>
</evidence>
<feature type="chain" id="PRO_5035897399" evidence="2">
    <location>
        <begin position="22"/>
        <end position="98"/>
    </location>
</feature>
<dbReference type="GO" id="GO:0048046">
    <property type="term" value="C:apoplast"/>
    <property type="evidence" value="ECO:0007669"/>
    <property type="project" value="TreeGrafter"/>
</dbReference>
<dbReference type="InterPro" id="IPR037495">
    <property type="entry name" value="CLE41/42/44"/>
</dbReference>
<accession>A0A8S9LDX9</accession>
<dbReference type="PANTHER" id="PTHR35301">
    <property type="entry name" value="CLAVATA3/ESR (CLE)-RELATED PROTEIN 41-RELATED"/>
    <property type="match status" value="1"/>
</dbReference>
<proteinExistence type="predicted"/>